<organism evidence="2 3">
    <name type="scientific">Leishmania utingensis</name>
    <dbReference type="NCBI Taxonomy" id="653362"/>
    <lineage>
        <taxon>Eukaryota</taxon>
        <taxon>Discoba</taxon>
        <taxon>Euglenozoa</taxon>
        <taxon>Kinetoplastea</taxon>
        <taxon>Metakinetoplastina</taxon>
        <taxon>Trypanosomatida</taxon>
        <taxon>Trypanosomatidae</taxon>
        <taxon>Leishmaniinae</taxon>
        <taxon>Leishmania</taxon>
    </lineage>
</organism>
<name>A0AAW3AZ41_9TRYP</name>
<feature type="transmembrane region" description="Helical" evidence="1">
    <location>
        <begin position="48"/>
        <end position="75"/>
    </location>
</feature>
<dbReference type="InterPro" id="IPR009944">
    <property type="entry name" value="Amastin"/>
</dbReference>
<proteinExistence type="predicted"/>
<keyword evidence="1" id="KW-0812">Transmembrane</keyword>
<keyword evidence="1" id="KW-0472">Membrane</keyword>
<keyword evidence="3" id="KW-1185">Reference proteome</keyword>
<sequence>MLLCHYWLRWVCLTLNIVGAVTLCIVWASMVVTYNRNEGLSCPAEKRFFRYGAGFVLFLLAWLLDILNIPVLLFLCQDTASGESGNPTEKKSQE</sequence>
<dbReference type="AlphaFoldDB" id="A0AAW3AZ41"/>
<gene>
    <name evidence="2" type="ORF">Q4I30_000151</name>
</gene>
<keyword evidence="1" id="KW-1133">Transmembrane helix</keyword>
<dbReference type="PANTHER" id="PTHR33297">
    <property type="entry name" value="AMASTIN-LIKE SURFACE PROTEIN-LIKE PROTEIN-RELATED"/>
    <property type="match status" value="1"/>
</dbReference>
<reference evidence="2 3" key="1">
    <citation type="submission" date="2024-02" db="EMBL/GenBank/DDBJ databases">
        <title>FIRST GENOME SEQUENCES OF Leishmania (Viannia) shawi, Leishmania (Viannia) lindenbergi AND Leishmania (Viannia) utingensis.</title>
        <authorList>
            <person name="Resadore F."/>
            <person name="Custodio M.G.F."/>
            <person name="Boite M.C."/>
            <person name="Cupolillo E."/>
            <person name="Ferreira G.E.M."/>
        </authorList>
    </citation>
    <scope>NUCLEOTIDE SEQUENCE [LARGE SCALE GENOMIC DNA]</scope>
    <source>
        <strain evidence="2 3">ITUB/BR/1977/M4964</strain>
    </source>
</reference>
<protein>
    <submittedName>
        <fullName evidence="2">Amastin surface glycoprotein</fullName>
    </submittedName>
</protein>
<feature type="transmembrane region" description="Helical" evidence="1">
    <location>
        <begin position="7"/>
        <end position="28"/>
    </location>
</feature>
<evidence type="ECO:0000256" key="1">
    <source>
        <dbReference type="SAM" id="Phobius"/>
    </source>
</evidence>
<evidence type="ECO:0000313" key="2">
    <source>
        <dbReference type="EMBL" id="KAL0515714.1"/>
    </source>
</evidence>
<dbReference type="PANTHER" id="PTHR33297:SF4">
    <property type="entry name" value="AMASTIN"/>
    <property type="match status" value="1"/>
</dbReference>
<dbReference type="Proteomes" id="UP001482455">
    <property type="component" value="Unassembled WGS sequence"/>
</dbReference>
<dbReference type="Pfam" id="PF07344">
    <property type="entry name" value="Amastin"/>
    <property type="match status" value="1"/>
</dbReference>
<evidence type="ECO:0000313" key="3">
    <source>
        <dbReference type="Proteomes" id="UP001482455"/>
    </source>
</evidence>
<dbReference type="EMBL" id="JBAMZL010000001">
    <property type="protein sequence ID" value="KAL0515714.1"/>
    <property type="molecule type" value="Genomic_DNA"/>
</dbReference>
<comment type="caution">
    <text evidence="2">The sequence shown here is derived from an EMBL/GenBank/DDBJ whole genome shotgun (WGS) entry which is preliminary data.</text>
</comment>
<accession>A0AAW3AZ41</accession>